<dbReference type="PANTHER" id="PTHR37464">
    <property type="entry name" value="BLL2463 PROTEIN"/>
    <property type="match status" value="1"/>
</dbReference>
<dbReference type="CDD" id="cd03143">
    <property type="entry name" value="A4_beta-galactosidase_middle_domain"/>
    <property type="match status" value="1"/>
</dbReference>
<dbReference type="RefSeq" id="WP_111195765.1">
    <property type="nucleotide sequence ID" value="NZ_QKVK01000001.1"/>
</dbReference>
<keyword evidence="1" id="KW-0812">Transmembrane</keyword>
<dbReference type="Pfam" id="PF07584">
    <property type="entry name" value="BatA"/>
    <property type="match status" value="1"/>
</dbReference>
<name>A0A2W2BE00_9HYPH</name>
<dbReference type="Pfam" id="PF13709">
    <property type="entry name" value="DUF4159"/>
    <property type="match status" value="1"/>
</dbReference>
<sequence>MSLLSAITFLTPAALAALLALPVIWWLLRFTPPRPETVRFPAIRLLLGLTNREDQPDKTPWWLLLLRLLMAAFVILGVAQPLFAPDRAAELDRTPLLLVVDDSWAAARDWETRQAVMADILGSAAAAGTPVTLATTTPQLRRQSLEAAAPADLKARAAALRPRAFDPDRPGMLKQLQDAFGTVKALRVTWISDGIDDGKARDFASGLQGLANGKAAVSAIMPSAAQLPLALTTPGFEAGQIRVSVLRAPGEPAGAAEVTALAGNGRSFGDVKVNFAAGATSATGVIELPTELRNEVGRITIKDERNAAAVFMMDDRWRRKTVALMAGTSVDQSERLLAPLYYVSRALEPYAEVSEPADTAALKAALDQGLSMLVLADIGVLPAEQEEMIARWVENGGVLVRFAGLRFARAQDRLVPVTLRAGDRALGSALSWESPQPMQAFPDKSPFAGLTPDPTVKVSRQVLAEPDSDLPGKVWASLADGTPLVTASKDGKGLLVLFHVTANADWSNLPVTGLFVDMLQRMLDLAPAAGGGAQGGAAQPDAQAFTPFMALDGFGDFVTPAPDTQPIPAAQVDKASVTPATPPGLYRRGEQERAINLTRTGKELTPVSALPADVAVRPLAQRPVVPLAPYAFLAAALLFLADCLATLFLGGGMMRLRQRRAALTGMLALAALAAWQPVPGHAQSADDFALQNALETRLAYVRTGDADVDGISNEGLKGLSEMLRERTSVNVGEPAEVNIEHDELVFFPLLYWPIRPEATVPSDAALARIDAYMKGGGTILFDLREDGAGADSLSGGATAASEALRRILAKLDIPALEPVPPTHVLTKSFYLLDHFPGRYDGGKLWVEHTDSDGAIAGNTDGVSGIIIGSNDYAAAWAMDLNGDPLYAVVPGTDRQREFAFRTGINIVMYALTGNYKADQVHVPDLLERLGQ</sequence>
<dbReference type="Gene3D" id="3.40.50.12140">
    <property type="entry name" value="Domain of unknown function DUF4159"/>
    <property type="match status" value="1"/>
</dbReference>
<dbReference type="InterPro" id="IPR024163">
    <property type="entry name" value="Aerotolerance_reg_N"/>
</dbReference>
<keyword evidence="1" id="KW-0472">Membrane</keyword>
<comment type="caution">
    <text evidence="4">The sequence shown here is derived from an EMBL/GenBank/DDBJ whole genome shotgun (WGS) entry which is preliminary data.</text>
</comment>
<feature type="transmembrane region" description="Helical" evidence="1">
    <location>
        <begin position="627"/>
        <end position="649"/>
    </location>
</feature>
<feature type="domain" description="Aerotolerance regulator N-terminal" evidence="2">
    <location>
        <begin position="7"/>
        <end position="81"/>
    </location>
</feature>
<dbReference type="AlphaFoldDB" id="A0A2W2BE00"/>
<keyword evidence="5" id="KW-1185">Reference proteome</keyword>
<evidence type="ECO:0000256" key="1">
    <source>
        <dbReference type="SAM" id="Phobius"/>
    </source>
</evidence>
<evidence type="ECO:0008006" key="6">
    <source>
        <dbReference type="Google" id="ProtNLM"/>
    </source>
</evidence>
<protein>
    <recommendedName>
        <fullName evidence="6">RNA-binding protein</fullName>
    </recommendedName>
</protein>
<evidence type="ECO:0000313" key="4">
    <source>
        <dbReference type="EMBL" id="PZF78438.1"/>
    </source>
</evidence>
<keyword evidence="1" id="KW-1133">Transmembrane helix</keyword>
<feature type="transmembrane region" description="Helical" evidence="1">
    <location>
        <begin position="661"/>
        <end position="678"/>
    </location>
</feature>
<accession>A0A2W2BE00</accession>
<proteinExistence type="predicted"/>
<feature type="domain" description="DUF4159" evidence="3">
    <location>
        <begin position="697"/>
        <end position="911"/>
    </location>
</feature>
<evidence type="ECO:0000313" key="5">
    <source>
        <dbReference type="Proteomes" id="UP000248795"/>
    </source>
</evidence>
<evidence type="ECO:0000259" key="2">
    <source>
        <dbReference type="Pfam" id="PF07584"/>
    </source>
</evidence>
<dbReference type="InterPro" id="IPR029062">
    <property type="entry name" value="Class_I_gatase-like"/>
</dbReference>
<evidence type="ECO:0000259" key="3">
    <source>
        <dbReference type="Pfam" id="PF13709"/>
    </source>
</evidence>
<gene>
    <name evidence="4" type="ORF">DK847_01060</name>
</gene>
<reference evidence="5" key="1">
    <citation type="submission" date="2018-06" db="EMBL/GenBank/DDBJ databases">
        <title>Aestuariibacter litoralis strain KCTC 52945T.</title>
        <authorList>
            <person name="Li X."/>
            <person name="Salam N."/>
            <person name="Li J.-L."/>
            <person name="Chen Y.-M."/>
            <person name="Yang Z.-W."/>
            <person name="Zhang L.-Y."/>
            <person name="Han M.-X."/>
            <person name="Xiao M."/>
            <person name="Li W.-J."/>
        </authorList>
    </citation>
    <scope>NUCLEOTIDE SEQUENCE [LARGE SCALE GENOMIC DNA]</scope>
    <source>
        <strain evidence="5">KCTC 52945</strain>
    </source>
</reference>
<dbReference type="InterPro" id="IPR025297">
    <property type="entry name" value="DUF4159"/>
</dbReference>
<dbReference type="NCBIfam" id="TIGR02226">
    <property type="entry name" value="two_anch"/>
    <property type="match status" value="1"/>
</dbReference>
<dbReference type="PANTHER" id="PTHR37464:SF1">
    <property type="entry name" value="BLL2463 PROTEIN"/>
    <property type="match status" value="1"/>
</dbReference>
<feature type="transmembrane region" description="Helical" evidence="1">
    <location>
        <begin position="61"/>
        <end position="83"/>
    </location>
</feature>
<dbReference type="SUPFAM" id="SSF52317">
    <property type="entry name" value="Class I glutamine amidotransferase-like"/>
    <property type="match status" value="1"/>
</dbReference>
<organism evidence="4 5">
    <name type="scientific">Aestuariivirga litoralis</name>
    <dbReference type="NCBI Taxonomy" id="2650924"/>
    <lineage>
        <taxon>Bacteria</taxon>
        <taxon>Pseudomonadati</taxon>
        <taxon>Pseudomonadota</taxon>
        <taxon>Alphaproteobacteria</taxon>
        <taxon>Hyphomicrobiales</taxon>
        <taxon>Aestuariivirgaceae</taxon>
        <taxon>Aestuariivirga</taxon>
    </lineage>
</organism>
<dbReference type="EMBL" id="QKVK01000001">
    <property type="protein sequence ID" value="PZF78438.1"/>
    <property type="molecule type" value="Genomic_DNA"/>
</dbReference>
<dbReference type="Proteomes" id="UP000248795">
    <property type="component" value="Unassembled WGS sequence"/>
</dbReference>
<feature type="transmembrane region" description="Helical" evidence="1">
    <location>
        <begin position="6"/>
        <end position="28"/>
    </location>
</feature>
<dbReference type="Gene3D" id="3.40.50.880">
    <property type="match status" value="1"/>
</dbReference>
<dbReference type="InterPro" id="IPR011933">
    <property type="entry name" value="Double_TM_dom"/>
</dbReference>